<dbReference type="PROSITE" id="PS51257">
    <property type="entry name" value="PROKAR_LIPOPROTEIN"/>
    <property type="match status" value="1"/>
</dbReference>
<feature type="compositionally biased region" description="Polar residues" evidence="1">
    <location>
        <begin position="33"/>
        <end position="55"/>
    </location>
</feature>
<evidence type="ECO:0000313" key="4">
    <source>
        <dbReference type="Proteomes" id="UP000518605"/>
    </source>
</evidence>
<dbReference type="GO" id="GO:0016787">
    <property type="term" value="F:hydrolase activity"/>
    <property type="evidence" value="ECO:0007669"/>
    <property type="project" value="UniProtKB-KW"/>
</dbReference>
<keyword evidence="4" id="KW-1185">Reference proteome</keyword>
<dbReference type="AlphaFoldDB" id="A0A7W5GEM3"/>
<dbReference type="InterPro" id="IPR025648">
    <property type="entry name" value="DUF4358"/>
</dbReference>
<feature type="compositionally biased region" description="Low complexity" evidence="1">
    <location>
        <begin position="65"/>
        <end position="94"/>
    </location>
</feature>
<feature type="signal peptide" evidence="2">
    <location>
        <begin position="1"/>
        <end position="28"/>
    </location>
</feature>
<dbReference type="Pfam" id="PF14270">
    <property type="entry name" value="DUF4358"/>
    <property type="match status" value="1"/>
</dbReference>
<dbReference type="RefSeq" id="WP_183571566.1">
    <property type="nucleotide sequence ID" value="NZ_CBCSLB010000044.1"/>
</dbReference>
<dbReference type="Proteomes" id="UP000518605">
    <property type="component" value="Unassembled WGS sequence"/>
</dbReference>
<proteinExistence type="predicted"/>
<feature type="region of interest" description="Disordered" evidence="1">
    <location>
        <begin position="33"/>
        <end position="159"/>
    </location>
</feature>
<gene>
    <name evidence="3" type="ORF">FHS16_006389</name>
</gene>
<dbReference type="EMBL" id="JACHXW010000036">
    <property type="protein sequence ID" value="MBB3156267.1"/>
    <property type="molecule type" value="Genomic_DNA"/>
</dbReference>
<reference evidence="3 4" key="1">
    <citation type="submission" date="2020-08" db="EMBL/GenBank/DDBJ databases">
        <title>Genomic Encyclopedia of Type Strains, Phase III (KMG-III): the genomes of soil and plant-associated and newly described type strains.</title>
        <authorList>
            <person name="Whitman W."/>
        </authorList>
    </citation>
    <scope>NUCLEOTIDE SEQUENCE [LARGE SCALE GENOMIC DNA]</scope>
    <source>
        <strain evidence="3 4">CECT 8234</strain>
    </source>
</reference>
<evidence type="ECO:0000256" key="2">
    <source>
        <dbReference type="SAM" id="SignalP"/>
    </source>
</evidence>
<keyword evidence="2" id="KW-0732">Signal</keyword>
<keyword evidence="3" id="KW-0378">Hydrolase</keyword>
<feature type="chain" id="PRO_5039586231" evidence="2">
    <location>
        <begin position="29"/>
        <end position="287"/>
    </location>
</feature>
<sequence length="287" mass="30459">MLHMKKSLSKMAVLALTVSMLAAGCNNAGNDPVNNSSAGNATNEVEATEQPTVNPATEEPVATKAPAGEAATSEPAATEEPAADAATSEPAATEQPNTADEPQVKPANPPGRPSGGKPAQPAAPKEKPAATAKPTQKPTQKPAQKPSATPKPTVKPAEVVNVSDISDKIIADMEMPRMIPAEGELVKDMYGIDASALLSDGIFLQAMMNTKATELVIVKLKSDKNYDAVVEGLEVRAAQIQKTFETYLQDQYEDAKNYKIVRKGDYVMLSISHDQDKVLEIFNGFFK</sequence>
<accession>A0A7W5GEM3</accession>
<name>A0A7W5GEM3_9BACL</name>
<organism evidence="3 4">
    <name type="scientific">Paenibacillus endophyticus</name>
    <dbReference type="NCBI Taxonomy" id="1294268"/>
    <lineage>
        <taxon>Bacteria</taxon>
        <taxon>Bacillati</taxon>
        <taxon>Bacillota</taxon>
        <taxon>Bacilli</taxon>
        <taxon>Bacillales</taxon>
        <taxon>Paenibacillaceae</taxon>
        <taxon>Paenibacillus</taxon>
    </lineage>
</organism>
<protein>
    <submittedName>
        <fullName evidence="3">Cell wall-associated NlpC family hydrolase</fullName>
    </submittedName>
</protein>
<evidence type="ECO:0000256" key="1">
    <source>
        <dbReference type="SAM" id="MobiDB-lite"/>
    </source>
</evidence>
<feature type="compositionally biased region" description="Low complexity" evidence="1">
    <location>
        <begin position="117"/>
        <end position="146"/>
    </location>
</feature>
<evidence type="ECO:0000313" key="3">
    <source>
        <dbReference type="EMBL" id="MBB3156267.1"/>
    </source>
</evidence>
<comment type="caution">
    <text evidence="3">The sequence shown here is derived from an EMBL/GenBank/DDBJ whole genome shotgun (WGS) entry which is preliminary data.</text>
</comment>